<keyword evidence="1" id="KW-0812">Transmembrane</keyword>
<feature type="transmembrane region" description="Helical" evidence="1">
    <location>
        <begin position="39"/>
        <end position="56"/>
    </location>
</feature>
<organism evidence="2 3">
    <name type="scientific">Nonomuraea longicatena</name>
    <dbReference type="NCBI Taxonomy" id="83682"/>
    <lineage>
        <taxon>Bacteria</taxon>
        <taxon>Bacillati</taxon>
        <taxon>Actinomycetota</taxon>
        <taxon>Actinomycetes</taxon>
        <taxon>Streptosporangiales</taxon>
        <taxon>Streptosporangiaceae</taxon>
        <taxon>Nonomuraea</taxon>
    </lineage>
</organism>
<evidence type="ECO:0000313" key="3">
    <source>
        <dbReference type="Proteomes" id="UP001501578"/>
    </source>
</evidence>
<sequence>MFHQWLLSVWRTVVPSLVGGALAWLALRGITIEGVTAEQISAGAVVLGTGLYYGLFRALEQRWPALGVLLGSTKQPSYAGSQYRPVRYNQ</sequence>
<evidence type="ECO:0000313" key="2">
    <source>
        <dbReference type="EMBL" id="GAA0935036.1"/>
    </source>
</evidence>
<protein>
    <submittedName>
        <fullName evidence="2">Uncharacterized protein</fullName>
    </submittedName>
</protein>
<name>A0ABN1PZ55_9ACTN</name>
<evidence type="ECO:0000256" key="1">
    <source>
        <dbReference type="SAM" id="Phobius"/>
    </source>
</evidence>
<comment type="caution">
    <text evidence="2">The sequence shown here is derived from an EMBL/GenBank/DDBJ whole genome shotgun (WGS) entry which is preliminary data.</text>
</comment>
<accession>A0ABN1PZ55</accession>
<gene>
    <name evidence="2" type="ORF">GCM10009560_42810</name>
</gene>
<dbReference type="Proteomes" id="UP001501578">
    <property type="component" value="Unassembled WGS sequence"/>
</dbReference>
<proteinExistence type="predicted"/>
<keyword evidence="3" id="KW-1185">Reference proteome</keyword>
<dbReference type="EMBL" id="BAAAHQ010000023">
    <property type="protein sequence ID" value="GAA0935036.1"/>
    <property type="molecule type" value="Genomic_DNA"/>
</dbReference>
<dbReference type="RefSeq" id="WP_343951706.1">
    <property type="nucleotide sequence ID" value="NZ_BAAAHQ010000023.1"/>
</dbReference>
<reference evidence="2 3" key="1">
    <citation type="journal article" date="2019" name="Int. J. Syst. Evol. Microbiol.">
        <title>The Global Catalogue of Microorganisms (GCM) 10K type strain sequencing project: providing services to taxonomists for standard genome sequencing and annotation.</title>
        <authorList>
            <consortium name="The Broad Institute Genomics Platform"/>
            <consortium name="The Broad Institute Genome Sequencing Center for Infectious Disease"/>
            <person name="Wu L."/>
            <person name="Ma J."/>
        </authorList>
    </citation>
    <scope>NUCLEOTIDE SEQUENCE [LARGE SCALE GENOMIC DNA]</scope>
    <source>
        <strain evidence="2 3">JCM 11136</strain>
    </source>
</reference>
<keyword evidence="1" id="KW-0472">Membrane</keyword>
<feature type="transmembrane region" description="Helical" evidence="1">
    <location>
        <begin position="7"/>
        <end position="27"/>
    </location>
</feature>
<keyword evidence="1" id="KW-1133">Transmembrane helix</keyword>